<comment type="caution">
    <text evidence="1">The sequence shown here is derived from an EMBL/GenBank/DDBJ whole genome shotgun (WGS) entry which is preliminary data.</text>
</comment>
<accession>A0ABS4KEP5</accession>
<dbReference type="RefSeq" id="WP_209658080.1">
    <property type="nucleotide sequence ID" value="NZ_JAGGLI010000001.1"/>
</dbReference>
<gene>
    <name evidence="1" type="ORF">J2Z35_000014</name>
</gene>
<keyword evidence="2" id="KW-1185">Reference proteome</keyword>
<proteinExistence type="predicted"/>
<protein>
    <submittedName>
        <fullName evidence="1">Uncharacterized protein</fullName>
    </submittedName>
</protein>
<dbReference type="EMBL" id="JAGGLI010000001">
    <property type="protein sequence ID" value="MBP2026225.1"/>
    <property type="molecule type" value="Genomic_DNA"/>
</dbReference>
<organism evidence="1 2">
    <name type="scientific">Acetoanaerobium pronyense</name>
    <dbReference type="NCBI Taxonomy" id="1482736"/>
    <lineage>
        <taxon>Bacteria</taxon>
        <taxon>Bacillati</taxon>
        <taxon>Bacillota</taxon>
        <taxon>Clostridia</taxon>
        <taxon>Peptostreptococcales</taxon>
        <taxon>Filifactoraceae</taxon>
        <taxon>Acetoanaerobium</taxon>
    </lineage>
</organism>
<sequence>MIEVMLLNTLYKFRIVHSLPGRLRLHIPLIKNIPSKWHIDSNYFDAVKRIKGISKIEVCFLTGNALIIYDKTLITENEILKNLKSMAKLALKNRGEFENYTPDKQTDAINHFIELMKENFDFIE</sequence>
<evidence type="ECO:0000313" key="1">
    <source>
        <dbReference type="EMBL" id="MBP2026225.1"/>
    </source>
</evidence>
<dbReference type="Proteomes" id="UP001314903">
    <property type="component" value="Unassembled WGS sequence"/>
</dbReference>
<name>A0ABS4KEP5_9FIRM</name>
<dbReference type="Pfam" id="PF19991">
    <property type="entry name" value="HMA_2"/>
    <property type="match status" value="1"/>
</dbReference>
<evidence type="ECO:0000313" key="2">
    <source>
        <dbReference type="Proteomes" id="UP001314903"/>
    </source>
</evidence>
<reference evidence="1 2" key="1">
    <citation type="submission" date="2021-03" db="EMBL/GenBank/DDBJ databases">
        <title>Genomic Encyclopedia of Type Strains, Phase IV (KMG-IV): sequencing the most valuable type-strain genomes for metagenomic binning, comparative biology and taxonomic classification.</title>
        <authorList>
            <person name="Goeker M."/>
        </authorList>
    </citation>
    <scope>NUCLEOTIDE SEQUENCE [LARGE SCALE GENOMIC DNA]</scope>
    <source>
        <strain evidence="1 2">DSM 27512</strain>
    </source>
</reference>